<feature type="domain" description="MsrB" evidence="7">
    <location>
        <begin position="104"/>
        <end position="232"/>
    </location>
</feature>
<evidence type="ECO:0000259" key="7">
    <source>
        <dbReference type="PROSITE" id="PS51790"/>
    </source>
</evidence>
<evidence type="ECO:0000256" key="2">
    <source>
        <dbReference type="ARBA" id="ARBA00012499"/>
    </source>
</evidence>
<dbReference type="GO" id="GO:0033743">
    <property type="term" value="F:peptide-methionine (R)-S-oxide reductase activity"/>
    <property type="evidence" value="ECO:0007669"/>
    <property type="project" value="UniProtKB-EC"/>
</dbReference>
<comment type="catalytic activity">
    <reaction evidence="4 5">
        <text>L-methionyl-[protein] + [thioredoxin]-disulfide + H2O = L-methionyl-(R)-S-oxide-[protein] + [thioredoxin]-dithiol</text>
        <dbReference type="Rhea" id="RHEA:24164"/>
        <dbReference type="Rhea" id="RHEA-COMP:10698"/>
        <dbReference type="Rhea" id="RHEA-COMP:10700"/>
        <dbReference type="Rhea" id="RHEA-COMP:12313"/>
        <dbReference type="Rhea" id="RHEA-COMP:12314"/>
        <dbReference type="ChEBI" id="CHEBI:15377"/>
        <dbReference type="ChEBI" id="CHEBI:16044"/>
        <dbReference type="ChEBI" id="CHEBI:29950"/>
        <dbReference type="ChEBI" id="CHEBI:45764"/>
        <dbReference type="ChEBI" id="CHEBI:50058"/>
        <dbReference type="EC" id="1.8.4.12"/>
    </reaction>
</comment>
<dbReference type="EMBL" id="BNCO01000011">
    <property type="protein sequence ID" value="GIL51495.1"/>
    <property type="molecule type" value="Genomic_DNA"/>
</dbReference>
<comment type="function">
    <text evidence="5">Catalyzes the reduction of methionine sulfoxide (MetSO) to methionine in proteins. Plays a protective role against oxidative stress by restoring activity to proteins that have been inactivated by methionine oxidation. MSRB family specifically reduces the MetSO R-enantiomer.</text>
</comment>
<comment type="similarity">
    <text evidence="1 5">Belongs to the MsrB Met sulfoxide reductase family.</text>
</comment>
<keyword evidence="9" id="KW-1185">Reference proteome</keyword>
<evidence type="ECO:0000256" key="4">
    <source>
        <dbReference type="ARBA" id="ARBA00048488"/>
    </source>
</evidence>
<dbReference type="InterPro" id="IPR002579">
    <property type="entry name" value="Met_Sox_Rdtase_MsrB_dom"/>
</dbReference>
<organism evidence="8 9">
    <name type="scientific">Volvox africanus</name>
    <dbReference type="NCBI Taxonomy" id="51714"/>
    <lineage>
        <taxon>Eukaryota</taxon>
        <taxon>Viridiplantae</taxon>
        <taxon>Chlorophyta</taxon>
        <taxon>core chlorophytes</taxon>
        <taxon>Chlorophyceae</taxon>
        <taxon>CS clade</taxon>
        <taxon>Chlamydomonadales</taxon>
        <taxon>Volvocaceae</taxon>
        <taxon>Volvox</taxon>
    </lineage>
</organism>
<gene>
    <name evidence="8" type="ORF">Vafri_7471</name>
</gene>
<evidence type="ECO:0000256" key="1">
    <source>
        <dbReference type="ARBA" id="ARBA00007174"/>
    </source>
</evidence>
<name>A0A8J4B257_9CHLO</name>
<dbReference type="SUPFAM" id="SSF51316">
    <property type="entry name" value="Mss4-like"/>
    <property type="match status" value="1"/>
</dbReference>
<comment type="cofactor">
    <cofactor evidence="5">
        <name>Zn(2+)</name>
        <dbReference type="ChEBI" id="CHEBI:29105"/>
    </cofactor>
    <text evidence="5">Binds 1 zinc ion per subunit.</text>
</comment>
<dbReference type="PROSITE" id="PS51790">
    <property type="entry name" value="MSRB"/>
    <property type="match status" value="1"/>
</dbReference>
<dbReference type="InterPro" id="IPR028427">
    <property type="entry name" value="Met_Sox_Rdtase_MsrB"/>
</dbReference>
<evidence type="ECO:0000256" key="6">
    <source>
        <dbReference type="SAM" id="MobiDB-lite"/>
    </source>
</evidence>
<evidence type="ECO:0000313" key="9">
    <source>
        <dbReference type="Proteomes" id="UP000747399"/>
    </source>
</evidence>
<feature type="region of interest" description="Disordered" evidence="6">
    <location>
        <begin position="71"/>
        <end position="96"/>
    </location>
</feature>
<reference evidence="8" key="1">
    <citation type="journal article" date="2021" name="Proc. Natl. Acad. Sci. U.S.A.">
        <title>Three genomes in the algal genus Volvox reveal the fate of a haploid sex-determining region after a transition to homothallism.</title>
        <authorList>
            <person name="Yamamoto K."/>
            <person name="Hamaji T."/>
            <person name="Kawai-Toyooka H."/>
            <person name="Matsuzaki R."/>
            <person name="Takahashi F."/>
            <person name="Nishimura Y."/>
            <person name="Kawachi M."/>
            <person name="Noguchi H."/>
            <person name="Minakuchi Y."/>
            <person name="Umen J.G."/>
            <person name="Toyoda A."/>
            <person name="Nozaki H."/>
        </authorList>
    </citation>
    <scope>NUCLEOTIDE SEQUENCE</scope>
    <source>
        <strain evidence="8">NIES-3780</strain>
    </source>
</reference>
<dbReference type="EC" id="1.8.4.12" evidence="2 5"/>
<keyword evidence="5" id="KW-0479">Metal-binding</keyword>
<dbReference type="Pfam" id="PF01641">
    <property type="entry name" value="SelR"/>
    <property type="match status" value="1"/>
</dbReference>
<accession>A0A8J4B257</accession>
<dbReference type="Proteomes" id="UP000747399">
    <property type="component" value="Unassembled WGS sequence"/>
</dbReference>
<protein>
    <recommendedName>
        <fullName evidence="2 5">Peptide-methionine (R)-S-oxide reductase</fullName>
        <ecNumber evidence="2 5">1.8.4.12</ecNumber>
    </recommendedName>
</protein>
<dbReference type="PANTHER" id="PTHR10173">
    <property type="entry name" value="METHIONINE SULFOXIDE REDUCTASE"/>
    <property type="match status" value="1"/>
</dbReference>
<evidence type="ECO:0000256" key="5">
    <source>
        <dbReference type="RuleBase" id="RU365044"/>
    </source>
</evidence>
<feature type="non-terminal residue" evidence="8">
    <location>
        <position position="243"/>
    </location>
</feature>
<dbReference type="InterPro" id="IPR011057">
    <property type="entry name" value="Mss4-like_sf"/>
</dbReference>
<proteinExistence type="inferred from homology"/>
<dbReference type="GO" id="GO:0030091">
    <property type="term" value="P:protein repair"/>
    <property type="evidence" value="ECO:0007669"/>
    <property type="project" value="InterPro"/>
</dbReference>
<sequence>IKPEHKVVVKSDMILSRITCALCTSARAPCPVARVRVAPAAHSRHRQLRLHATSLLGFLFGKGDGSMGAKASRNAKGWTPRSADTPRKISRSGYDVTPLSEEERRAAAEGLTQFQKYVVLEHGTERAFTGSTVNGYSHDNKQRGVYVSALGGLPLFSSDTKFNSGTGWPSFFAPLDPEHIIEIADYSIPYMPRVEVLDARSGAHLGHVFDDGPAPTGKRYCINAAALKFIPAGEELTQESRPM</sequence>
<dbReference type="GO" id="GO:0005737">
    <property type="term" value="C:cytoplasm"/>
    <property type="evidence" value="ECO:0007669"/>
    <property type="project" value="TreeGrafter"/>
</dbReference>
<evidence type="ECO:0000313" key="8">
    <source>
        <dbReference type="EMBL" id="GIL51495.1"/>
    </source>
</evidence>
<dbReference type="Gene3D" id="2.170.150.20">
    <property type="entry name" value="Peptide methionine sulfoxide reductase"/>
    <property type="match status" value="1"/>
</dbReference>
<evidence type="ECO:0000256" key="3">
    <source>
        <dbReference type="ARBA" id="ARBA00023002"/>
    </source>
</evidence>
<dbReference type="GO" id="GO:0006979">
    <property type="term" value="P:response to oxidative stress"/>
    <property type="evidence" value="ECO:0007669"/>
    <property type="project" value="InterPro"/>
</dbReference>
<dbReference type="GO" id="GO:0046872">
    <property type="term" value="F:metal ion binding"/>
    <property type="evidence" value="ECO:0007669"/>
    <property type="project" value="UniProtKB-KW"/>
</dbReference>
<keyword evidence="5" id="KW-0862">Zinc</keyword>
<keyword evidence="3 5" id="KW-0560">Oxidoreductase</keyword>
<dbReference type="NCBIfam" id="TIGR00357">
    <property type="entry name" value="peptide-methionine (R)-S-oxide reductase MsrB"/>
    <property type="match status" value="1"/>
</dbReference>
<dbReference type="AlphaFoldDB" id="A0A8J4B257"/>
<comment type="caution">
    <text evidence="8">The sequence shown here is derived from an EMBL/GenBank/DDBJ whole genome shotgun (WGS) entry which is preliminary data.</text>
</comment>
<dbReference type="PANTHER" id="PTHR10173:SF52">
    <property type="entry name" value="METHIONINE-R-SULFOXIDE REDUCTASE B1"/>
    <property type="match status" value="1"/>
</dbReference>